<keyword evidence="3" id="KW-1185">Reference proteome</keyword>
<name>A0A4S2N3X5_9PEZI</name>
<feature type="compositionally biased region" description="Basic and acidic residues" evidence="1">
    <location>
        <begin position="60"/>
        <end position="73"/>
    </location>
</feature>
<evidence type="ECO:0000256" key="1">
    <source>
        <dbReference type="SAM" id="MobiDB-lite"/>
    </source>
</evidence>
<dbReference type="EMBL" id="ML220113">
    <property type="protein sequence ID" value="TGZ83803.1"/>
    <property type="molecule type" value="Genomic_DNA"/>
</dbReference>
<accession>A0A4S2N3X5</accession>
<organism evidence="2 3">
    <name type="scientific">Ascodesmis nigricans</name>
    <dbReference type="NCBI Taxonomy" id="341454"/>
    <lineage>
        <taxon>Eukaryota</taxon>
        <taxon>Fungi</taxon>
        <taxon>Dikarya</taxon>
        <taxon>Ascomycota</taxon>
        <taxon>Pezizomycotina</taxon>
        <taxon>Pezizomycetes</taxon>
        <taxon>Pezizales</taxon>
        <taxon>Ascodesmidaceae</taxon>
        <taxon>Ascodesmis</taxon>
    </lineage>
</organism>
<evidence type="ECO:0000313" key="3">
    <source>
        <dbReference type="Proteomes" id="UP000298138"/>
    </source>
</evidence>
<dbReference type="Proteomes" id="UP000298138">
    <property type="component" value="Unassembled WGS sequence"/>
</dbReference>
<protein>
    <submittedName>
        <fullName evidence="2">Uncharacterized protein</fullName>
    </submittedName>
</protein>
<proteinExistence type="predicted"/>
<evidence type="ECO:0000313" key="2">
    <source>
        <dbReference type="EMBL" id="TGZ83803.1"/>
    </source>
</evidence>
<gene>
    <name evidence="2" type="ORF">EX30DRAFT_338410</name>
</gene>
<feature type="region of interest" description="Disordered" evidence="1">
    <location>
        <begin position="43"/>
        <end position="73"/>
    </location>
</feature>
<reference evidence="2 3" key="1">
    <citation type="submission" date="2019-04" db="EMBL/GenBank/DDBJ databases">
        <title>Comparative genomics and transcriptomics to analyze fruiting body development in filamentous ascomycetes.</title>
        <authorList>
            <consortium name="DOE Joint Genome Institute"/>
            <person name="Lutkenhaus R."/>
            <person name="Traeger S."/>
            <person name="Breuer J."/>
            <person name="Kuo A."/>
            <person name="Lipzen A."/>
            <person name="Pangilinan J."/>
            <person name="Dilworth D."/>
            <person name="Sandor L."/>
            <person name="Poggeler S."/>
            <person name="Barry K."/>
            <person name="Grigoriev I.V."/>
            <person name="Nowrousian M."/>
        </authorList>
    </citation>
    <scope>NUCLEOTIDE SEQUENCE [LARGE SCALE GENOMIC DNA]</scope>
    <source>
        <strain evidence="2 3">CBS 389.68</strain>
    </source>
</reference>
<sequence>MSVFRLTARRIPGLEPRPALTLADIPELWVPMPPQHRAPQKLYRAPIFPPKKPVGQEEEEVKRGEEKEKRRVV</sequence>
<dbReference type="AlphaFoldDB" id="A0A4S2N3X5"/>
<dbReference type="InParanoid" id="A0A4S2N3X5"/>